<evidence type="ECO:0000313" key="4">
    <source>
        <dbReference type="EMBL" id="MBS4180303.1"/>
    </source>
</evidence>
<dbReference type="InterPro" id="IPR006668">
    <property type="entry name" value="Mg_transptr_MgtE_intracell_dom"/>
</dbReference>
<protein>
    <recommendedName>
        <fullName evidence="3">Magnesium transporter MgtE intracellular domain-containing protein</fullName>
    </recommendedName>
</protein>
<feature type="domain" description="Magnesium transporter MgtE intracellular" evidence="3">
    <location>
        <begin position="133"/>
        <end position="184"/>
    </location>
</feature>
<keyword evidence="6" id="KW-1185">Reference proteome</keyword>
<evidence type="ECO:0000313" key="6">
    <source>
        <dbReference type="Proteomes" id="UP000677265"/>
    </source>
</evidence>
<keyword evidence="2" id="KW-0472">Membrane</keyword>
<proteinExistence type="predicted"/>
<feature type="transmembrane region" description="Helical" evidence="2">
    <location>
        <begin position="12"/>
        <end position="33"/>
    </location>
</feature>
<keyword evidence="2" id="KW-1133">Transmembrane helix</keyword>
<dbReference type="Pfam" id="PF03448">
    <property type="entry name" value="MgtE_N"/>
    <property type="match status" value="1"/>
</dbReference>
<keyword evidence="2" id="KW-0812">Transmembrane</keyword>
<evidence type="ECO:0000259" key="3">
    <source>
        <dbReference type="Pfam" id="PF03448"/>
    </source>
</evidence>
<evidence type="ECO:0000313" key="5">
    <source>
        <dbReference type="EMBL" id="MCH6266818.1"/>
    </source>
</evidence>
<dbReference type="AlphaFoldDB" id="A0A942SUZ5"/>
<gene>
    <name evidence="5" type="ORF">KHB02_014915</name>
    <name evidence="4" type="ORF">KHB02_02750</name>
</gene>
<evidence type="ECO:0000256" key="1">
    <source>
        <dbReference type="SAM" id="Coils"/>
    </source>
</evidence>
<dbReference type="RefSeq" id="WP_213140301.1">
    <property type="nucleotide sequence ID" value="NZ_JAGYPE020000025.1"/>
</dbReference>
<name>A0A942SUZ5_9BACI</name>
<accession>A0A942SUZ5</accession>
<reference evidence="4" key="1">
    <citation type="submission" date="2021-05" db="EMBL/GenBank/DDBJ databases">
        <title>Novel Bacillus species.</title>
        <authorList>
            <person name="Liu G."/>
        </authorList>
    </citation>
    <scope>NUCLEOTIDE SEQUENCE</scope>
    <source>
        <strain evidence="4 6">FJAT-50051</strain>
    </source>
</reference>
<dbReference type="EMBL" id="JAGYPE020000025">
    <property type="protein sequence ID" value="MCH6266818.1"/>
    <property type="molecule type" value="Genomic_DNA"/>
</dbReference>
<sequence>MEKKKSGILGTLLIWLVSLIVLVFIGAFVMNFLGIPVLKTMKDVGNKIPVVNKIIPDSSKHTVQSKEEDLKYWKNLYSKAEKSLQEKDQEIEDLQEQLKANQIDAEINNSNIDSQKLAEATQSQADQEQKSKVTAIFENLPASKAAAMIETMSLEEASHTLSQLDPEIQSNILGKMKDAQKAAQITMQLIK</sequence>
<feature type="coiled-coil region" evidence="1">
    <location>
        <begin position="77"/>
        <end position="104"/>
    </location>
</feature>
<organism evidence="4">
    <name type="scientific">Neobacillus citreus</name>
    <dbReference type="NCBI Taxonomy" id="2833578"/>
    <lineage>
        <taxon>Bacteria</taxon>
        <taxon>Bacillati</taxon>
        <taxon>Bacillota</taxon>
        <taxon>Bacilli</taxon>
        <taxon>Bacillales</taxon>
        <taxon>Bacillaceae</taxon>
        <taxon>Neobacillus</taxon>
    </lineage>
</organism>
<comment type="caution">
    <text evidence="4">The sequence shown here is derived from an EMBL/GenBank/DDBJ whole genome shotgun (WGS) entry which is preliminary data.</text>
</comment>
<keyword evidence="1" id="KW-0175">Coiled coil</keyword>
<dbReference type="EMBL" id="JAGYPE010000001">
    <property type="protein sequence ID" value="MBS4180303.1"/>
    <property type="molecule type" value="Genomic_DNA"/>
</dbReference>
<dbReference type="Proteomes" id="UP000677265">
    <property type="component" value="Unassembled WGS sequence"/>
</dbReference>
<dbReference type="InterPro" id="IPR038076">
    <property type="entry name" value="MgtE_N_sf"/>
</dbReference>
<evidence type="ECO:0000256" key="2">
    <source>
        <dbReference type="SAM" id="Phobius"/>
    </source>
</evidence>
<dbReference type="Gene3D" id="1.25.60.10">
    <property type="entry name" value="MgtE N-terminal domain-like"/>
    <property type="match status" value="1"/>
</dbReference>
<dbReference type="SUPFAM" id="SSF158791">
    <property type="entry name" value="MgtE N-terminal domain-like"/>
    <property type="match status" value="1"/>
</dbReference>